<keyword evidence="1 6" id="KW-0812">Transmembrane</keyword>
<dbReference type="Proteomes" id="UP000318582">
    <property type="component" value="Unassembled WGS sequence"/>
</dbReference>
<dbReference type="PANTHER" id="PTHR31792:SF3">
    <property type="entry name" value="VACUOLAR ATPASE ASSEMBLY INTEGRAL MEMBRANE PROTEIN VMA21"/>
    <property type="match status" value="1"/>
</dbReference>
<proteinExistence type="inferred from homology"/>
<evidence type="ECO:0000256" key="7">
    <source>
        <dbReference type="SAM" id="MobiDB-lite"/>
    </source>
</evidence>
<evidence type="ECO:0000256" key="6">
    <source>
        <dbReference type="HAMAP-Rule" id="MF_03058"/>
    </source>
</evidence>
<dbReference type="HAMAP" id="MF_03058">
    <property type="entry name" value="VMA21"/>
    <property type="match status" value="1"/>
</dbReference>
<comment type="subcellular location">
    <subcellularLocation>
        <location evidence="6">Endoplasmic reticulum membrane</location>
        <topology evidence="6">Multi-pass membrane protein</topology>
    </subcellularLocation>
    <subcellularLocation>
        <location evidence="6">Endoplasmic reticulum-Golgi intermediate compartment membrane</location>
        <topology evidence="6">Multi-pass membrane protein</topology>
    </subcellularLocation>
    <subcellularLocation>
        <location evidence="6">Cytoplasmic vesicle</location>
        <location evidence="6">COPII-coated vesicle membrane</location>
        <topology evidence="6">Multi-pass membrane protein</topology>
    </subcellularLocation>
</comment>
<dbReference type="AlphaFoldDB" id="A0A507DXQ5"/>
<evidence type="ECO:0000256" key="3">
    <source>
        <dbReference type="ARBA" id="ARBA00022989"/>
    </source>
</evidence>
<keyword evidence="5 6" id="KW-0968">Cytoplasmic vesicle</keyword>
<organism evidence="8 9">
    <name type="scientific">Powellomyces hirtus</name>
    <dbReference type="NCBI Taxonomy" id="109895"/>
    <lineage>
        <taxon>Eukaryota</taxon>
        <taxon>Fungi</taxon>
        <taxon>Fungi incertae sedis</taxon>
        <taxon>Chytridiomycota</taxon>
        <taxon>Chytridiomycota incertae sedis</taxon>
        <taxon>Chytridiomycetes</taxon>
        <taxon>Spizellomycetales</taxon>
        <taxon>Powellomycetaceae</taxon>
        <taxon>Powellomyces</taxon>
    </lineage>
</organism>
<evidence type="ECO:0000256" key="4">
    <source>
        <dbReference type="ARBA" id="ARBA00023136"/>
    </source>
</evidence>
<evidence type="ECO:0000313" key="9">
    <source>
        <dbReference type="Proteomes" id="UP000318582"/>
    </source>
</evidence>
<keyword evidence="4 6" id="KW-0472">Membrane</keyword>
<keyword evidence="3 6" id="KW-1133">Transmembrane helix</keyword>
<name>A0A507DXQ5_9FUNG</name>
<keyword evidence="2 6" id="KW-0256">Endoplasmic reticulum</keyword>
<evidence type="ECO:0000256" key="2">
    <source>
        <dbReference type="ARBA" id="ARBA00022824"/>
    </source>
</evidence>
<dbReference type="GO" id="GO:0070072">
    <property type="term" value="P:vacuolar proton-transporting V-type ATPase complex assembly"/>
    <property type="evidence" value="ECO:0007669"/>
    <property type="project" value="UniProtKB-UniRule"/>
</dbReference>
<comment type="function">
    <text evidence="6">Required for the assembly of the V0 complex of the vacuolar ATPase (V-ATPase) in the endoplasmic reticulum.</text>
</comment>
<comment type="caution">
    <text evidence="8">The sequence shown here is derived from an EMBL/GenBank/DDBJ whole genome shotgun (WGS) entry which is preliminary data.</text>
</comment>
<feature type="region of interest" description="Disordered" evidence="7">
    <location>
        <begin position="1"/>
        <end position="26"/>
    </location>
</feature>
<dbReference type="Pfam" id="PF09446">
    <property type="entry name" value="VMA21"/>
    <property type="match status" value="1"/>
</dbReference>
<dbReference type="STRING" id="109895.A0A507DXQ5"/>
<accession>A0A507DXQ5</accession>
<comment type="caution">
    <text evidence="6">Lacks conserved residue(s) required for the propagation of feature annotation.</text>
</comment>
<dbReference type="GO" id="GO:0012507">
    <property type="term" value="C:ER to Golgi transport vesicle membrane"/>
    <property type="evidence" value="ECO:0007669"/>
    <property type="project" value="UniProtKB-SubCell"/>
</dbReference>
<gene>
    <name evidence="8" type="ORF">PhCBS80983_g05145</name>
</gene>
<keyword evidence="9" id="KW-1185">Reference proteome</keyword>
<dbReference type="GO" id="GO:0033116">
    <property type="term" value="C:endoplasmic reticulum-Golgi intermediate compartment membrane"/>
    <property type="evidence" value="ECO:0007669"/>
    <property type="project" value="UniProtKB-SubCell"/>
</dbReference>
<sequence length="132" mass="13443">MSTSTIRQRPIARDGEVPSAASNASNAAAVETTRPLALAARPVIPGAVLAKLILFSVLLFVLPIGTYFATLDRLFGGNPNYSAIAAVVVANLVVVAYVVVAFLEDQGDPAAEAGTLKVPEPAPAAAAGKKST</sequence>
<reference evidence="8 9" key="1">
    <citation type="journal article" date="2019" name="Sci. Rep.">
        <title>Comparative genomics of chytrid fungi reveal insights into the obligate biotrophic and pathogenic lifestyle of Synchytrium endobioticum.</title>
        <authorList>
            <person name="van de Vossenberg B.T.L.H."/>
            <person name="Warris S."/>
            <person name="Nguyen H.D.T."/>
            <person name="van Gent-Pelzer M.P.E."/>
            <person name="Joly D.L."/>
            <person name="van de Geest H.C."/>
            <person name="Bonants P.J.M."/>
            <person name="Smith D.S."/>
            <person name="Levesque C.A."/>
            <person name="van der Lee T.A.J."/>
        </authorList>
    </citation>
    <scope>NUCLEOTIDE SEQUENCE [LARGE SCALE GENOMIC DNA]</scope>
    <source>
        <strain evidence="8 9">CBS 809.83</strain>
    </source>
</reference>
<evidence type="ECO:0000256" key="1">
    <source>
        <dbReference type="ARBA" id="ARBA00022692"/>
    </source>
</evidence>
<dbReference type="GO" id="GO:0005789">
    <property type="term" value="C:endoplasmic reticulum membrane"/>
    <property type="evidence" value="ECO:0007669"/>
    <property type="project" value="UniProtKB-SubCell"/>
</dbReference>
<feature type="transmembrane region" description="Helical" evidence="6">
    <location>
        <begin position="81"/>
        <end position="103"/>
    </location>
</feature>
<dbReference type="EMBL" id="QEAQ01000100">
    <property type="protein sequence ID" value="TPX55660.1"/>
    <property type="molecule type" value="Genomic_DNA"/>
</dbReference>
<feature type="transmembrane region" description="Helical" evidence="6">
    <location>
        <begin position="48"/>
        <end position="69"/>
    </location>
</feature>
<protein>
    <submittedName>
        <fullName evidence="8">Uncharacterized protein</fullName>
    </submittedName>
</protein>
<dbReference type="InterPro" id="IPR019013">
    <property type="entry name" value="Vma21"/>
</dbReference>
<evidence type="ECO:0000256" key="5">
    <source>
        <dbReference type="ARBA" id="ARBA00023329"/>
    </source>
</evidence>
<comment type="similarity">
    <text evidence="6">Belongs to the VMA21 family.</text>
</comment>
<evidence type="ECO:0000313" key="8">
    <source>
        <dbReference type="EMBL" id="TPX55660.1"/>
    </source>
</evidence>
<dbReference type="PANTHER" id="PTHR31792">
    <property type="entry name" value="VACUOLAR ATPASE ASSEMBLY INTEGRAL MEMBRANE PROTEIN VMA21"/>
    <property type="match status" value="1"/>
</dbReference>